<feature type="active site" description="Tele-phosphohistidine intermediate" evidence="5 6">
    <location>
        <position position="10"/>
    </location>
</feature>
<evidence type="ECO:0000256" key="9">
    <source>
        <dbReference type="RuleBase" id="RU004512"/>
    </source>
</evidence>
<dbReference type="OrthoDB" id="9781415at2"/>
<evidence type="ECO:0000313" key="10">
    <source>
        <dbReference type="EMBL" id="AKK19847.1"/>
    </source>
</evidence>
<keyword evidence="2 5" id="KW-0312">Gluconeogenesis</keyword>
<dbReference type="InterPro" id="IPR005952">
    <property type="entry name" value="Phosphogly_mut1"/>
</dbReference>
<dbReference type="InterPro" id="IPR013078">
    <property type="entry name" value="His_Pase_superF_clade-1"/>
</dbReference>
<sequence>MNRRLVLVRHGQSEWNIKNLFTGLRNPPLTSVGITEAIDVGKKFVEQGIAFDAAFSSSLKRAQDTCQIILREINQQYITPIYDDSLNERDYGHLSGMNKDDVCKEWGKEQVRLWRRSYDIAPPGGESLRDTVARVIPYYVQSILPLILQGKSVLVAAHGNSLRSLIMVLEKITIENIPELTIGTGEAFVYHLDVDATIISKHIIQKMYCHDSFVKT</sequence>
<dbReference type="PIRSF" id="PIRSF000709">
    <property type="entry name" value="6PFK_2-Ptase"/>
    <property type="match status" value="1"/>
</dbReference>
<feature type="site" description="Transition state stabilizer" evidence="5 8">
    <location>
        <position position="158"/>
    </location>
</feature>
<evidence type="ECO:0000256" key="6">
    <source>
        <dbReference type="PIRSR" id="PIRSR613078-1"/>
    </source>
</evidence>
<evidence type="ECO:0000256" key="5">
    <source>
        <dbReference type="HAMAP-Rule" id="MF_01039"/>
    </source>
</evidence>
<evidence type="ECO:0000256" key="8">
    <source>
        <dbReference type="PIRSR" id="PIRSR613078-3"/>
    </source>
</evidence>
<dbReference type="Gene3D" id="3.40.50.1240">
    <property type="entry name" value="Phosphoglycerate mutase-like"/>
    <property type="match status" value="1"/>
</dbReference>
<comment type="function">
    <text evidence="5 9">Catalyzes the interconversion of 2-phosphoglycerate and 3-phosphoglycerate.</text>
</comment>
<feature type="binding site" evidence="5 7">
    <location>
        <begin position="88"/>
        <end position="91"/>
    </location>
    <ligand>
        <name>substrate</name>
    </ligand>
</feature>
<dbReference type="InterPro" id="IPR001345">
    <property type="entry name" value="PG/BPGM_mutase_AS"/>
</dbReference>
<organism evidence="10 11">
    <name type="scientific">Candidatus Liberibacter africanus PTSAPSY</name>
    <dbReference type="NCBI Taxonomy" id="1277257"/>
    <lineage>
        <taxon>Bacteria</taxon>
        <taxon>Pseudomonadati</taxon>
        <taxon>Pseudomonadota</taxon>
        <taxon>Alphaproteobacteria</taxon>
        <taxon>Hyphomicrobiales</taxon>
        <taxon>Rhizobiaceae</taxon>
        <taxon>Liberibacter</taxon>
    </lineage>
</organism>
<comment type="catalytic activity">
    <reaction evidence="5 9">
        <text>(2R)-2-phosphoglycerate = (2R)-3-phosphoglycerate</text>
        <dbReference type="Rhea" id="RHEA:15901"/>
        <dbReference type="ChEBI" id="CHEBI:58272"/>
        <dbReference type="ChEBI" id="CHEBI:58289"/>
        <dbReference type="EC" id="5.4.2.11"/>
    </reaction>
</comment>
<feature type="binding site" evidence="5 7">
    <location>
        <position position="61"/>
    </location>
    <ligand>
        <name>substrate</name>
    </ligand>
</feature>
<dbReference type="EC" id="5.4.2.11" evidence="5 9"/>
<evidence type="ECO:0000256" key="4">
    <source>
        <dbReference type="ARBA" id="ARBA00023235"/>
    </source>
</evidence>
<evidence type="ECO:0000256" key="7">
    <source>
        <dbReference type="PIRSR" id="PIRSR613078-2"/>
    </source>
</evidence>
<feature type="active site" description="Proton donor/acceptor" evidence="5 6">
    <location>
        <position position="88"/>
    </location>
</feature>
<dbReference type="Pfam" id="PF00300">
    <property type="entry name" value="His_Phos_1"/>
    <property type="match status" value="1"/>
</dbReference>
<dbReference type="PROSITE" id="PS00175">
    <property type="entry name" value="PG_MUTASE"/>
    <property type="match status" value="1"/>
</dbReference>
<feature type="binding site" evidence="5 7">
    <location>
        <begin position="22"/>
        <end position="23"/>
    </location>
    <ligand>
        <name>substrate</name>
    </ligand>
</feature>
<feature type="binding site" evidence="5 7">
    <location>
        <begin position="9"/>
        <end position="16"/>
    </location>
    <ligand>
        <name>substrate</name>
    </ligand>
</feature>
<feature type="binding site" evidence="5 7">
    <location>
        <position position="99"/>
    </location>
    <ligand>
        <name>substrate</name>
    </ligand>
</feature>
<keyword evidence="3 5" id="KW-0324">Glycolysis</keyword>
<comment type="pathway">
    <text evidence="5 9">Carbohydrate degradation; glycolysis; pyruvate from D-glyceraldehyde 3-phosphate: step 3/5.</text>
</comment>
<name>A0A0G3I7Z9_LIBAF</name>
<comment type="subunit">
    <text evidence="5">Homodimer.</text>
</comment>
<keyword evidence="4 5" id="KW-0413">Isomerase</keyword>
<dbReference type="HAMAP" id="MF_01039">
    <property type="entry name" value="PGAM_GpmA"/>
    <property type="match status" value="1"/>
</dbReference>
<evidence type="ECO:0000256" key="2">
    <source>
        <dbReference type="ARBA" id="ARBA00022432"/>
    </source>
</evidence>
<evidence type="ECO:0000256" key="3">
    <source>
        <dbReference type="ARBA" id="ARBA00023152"/>
    </source>
</evidence>
<comment type="similarity">
    <text evidence="1 5">Belongs to the phosphoglycerate mutase family. BPG-dependent PGAM subfamily.</text>
</comment>
<feature type="binding site" evidence="5 7">
    <location>
        <begin position="115"/>
        <end position="116"/>
    </location>
    <ligand>
        <name>substrate</name>
    </ligand>
</feature>
<dbReference type="SUPFAM" id="SSF53254">
    <property type="entry name" value="Phosphoglycerate mutase-like"/>
    <property type="match status" value="1"/>
</dbReference>
<dbReference type="GO" id="GO:0004619">
    <property type="term" value="F:phosphoglycerate mutase activity"/>
    <property type="evidence" value="ECO:0007669"/>
    <property type="project" value="UniProtKB-UniRule"/>
</dbReference>
<dbReference type="SMART" id="SM00855">
    <property type="entry name" value="PGAM"/>
    <property type="match status" value="1"/>
</dbReference>
<dbReference type="EMBL" id="CP004021">
    <property type="protein sequence ID" value="AKK19847.1"/>
    <property type="molecule type" value="Genomic_DNA"/>
</dbReference>
<dbReference type="RefSeq" id="WP_047263919.1">
    <property type="nucleotide sequence ID" value="NZ_CP004021.1"/>
</dbReference>
<reference evidence="10 11" key="1">
    <citation type="journal article" date="2015" name="Genome Announc.">
        <title>Complete Genome Sequence of 'Candidatus Liberibacter africanus,' a Bacterium Associated with Citrus Huanglongbing.</title>
        <authorList>
            <person name="Lin H."/>
            <person name="Pietersen G."/>
            <person name="Han C."/>
            <person name="Read D.A."/>
            <person name="Lou B."/>
            <person name="Gupta G."/>
            <person name="Civerolo E.L."/>
        </authorList>
    </citation>
    <scope>NUCLEOTIDE SEQUENCE [LARGE SCALE GENOMIC DNA]</scope>
    <source>
        <strain evidence="10 11">PTSAPSY</strain>
    </source>
</reference>
<gene>
    <name evidence="5" type="primary">gpmA</name>
    <name evidence="10" type="ORF">G293_01055</name>
</gene>
<dbReference type="PATRIC" id="fig|1277257.4.peg.231"/>
<accession>A0A0G3I7Z9</accession>
<dbReference type="AlphaFoldDB" id="A0A0G3I7Z9"/>
<dbReference type="KEGG" id="lau:G293_01055"/>
<dbReference type="CDD" id="cd07067">
    <property type="entry name" value="HP_PGM_like"/>
    <property type="match status" value="1"/>
</dbReference>
<protein>
    <recommendedName>
        <fullName evidence="5 9">2,3-bisphosphoglycerate-dependent phosphoglycerate mutase</fullName>
        <shortName evidence="5">BPG-dependent PGAM</shortName>
        <shortName evidence="5">PGAM</shortName>
        <shortName evidence="5">Phosphoglyceromutase</shortName>
        <shortName evidence="5">dPGM</shortName>
        <ecNumber evidence="5 9">5.4.2.11</ecNumber>
    </recommendedName>
</protein>
<dbReference type="UniPathway" id="UPA00109">
    <property type="reaction ID" value="UER00186"/>
</dbReference>
<proteinExistence type="inferred from homology"/>
<keyword evidence="11" id="KW-1185">Reference proteome</keyword>
<dbReference type="GO" id="GO:0006096">
    <property type="term" value="P:glycolytic process"/>
    <property type="evidence" value="ECO:0007669"/>
    <property type="project" value="UniProtKB-UniRule"/>
</dbReference>
<dbReference type="Proteomes" id="UP000035503">
    <property type="component" value="Chromosome"/>
</dbReference>
<dbReference type="PANTHER" id="PTHR11931">
    <property type="entry name" value="PHOSPHOGLYCERATE MUTASE"/>
    <property type="match status" value="1"/>
</dbReference>
<dbReference type="GO" id="GO:0006094">
    <property type="term" value="P:gluconeogenesis"/>
    <property type="evidence" value="ECO:0007669"/>
    <property type="project" value="UniProtKB-UniRule"/>
</dbReference>
<dbReference type="STRING" id="1277257.G293_01055"/>
<evidence type="ECO:0000313" key="11">
    <source>
        <dbReference type="Proteomes" id="UP000035503"/>
    </source>
</evidence>
<evidence type="ECO:0000256" key="1">
    <source>
        <dbReference type="ARBA" id="ARBA00006717"/>
    </source>
</evidence>
<dbReference type="InterPro" id="IPR029033">
    <property type="entry name" value="His_PPase_superfam"/>
</dbReference>
<feature type="binding site" evidence="5 7">
    <location>
        <begin position="159"/>
        <end position="160"/>
    </location>
    <ligand>
        <name>substrate</name>
    </ligand>
</feature>
<dbReference type="NCBIfam" id="TIGR01258">
    <property type="entry name" value="pgm_1"/>
    <property type="match status" value="1"/>
</dbReference>